<dbReference type="PANTHER" id="PTHR42820">
    <property type="entry name" value="SHORT-CHAIN DEHYDROGENASE REDUCTASE"/>
    <property type="match status" value="1"/>
</dbReference>
<accession>A0A1S6HUR0</accession>
<organism evidence="2 3">
    <name type="scientific">Shewanella psychrophila</name>
    <dbReference type="NCBI Taxonomy" id="225848"/>
    <lineage>
        <taxon>Bacteria</taxon>
        <taxon>Pseudomonadati</taxon>
        <taxon>Pseudomonadota</taxon>
        <taxon>Gammaproteobacteria</taxon>
        <taxon>Alteromonadales</taxon>
        <taxon>Shewanellaceae</taxon>
        <taxon>Shewanella</taxon>
    </lineage>
</organism>
<evidence type="ECO:0000256" key="1">
    <source>
        <dbReference type="ARBA" id="ARBA00006484"/>
    </source>
</evidence>
<dbReference type="OrthoDB" id="20590at2"/>
<dbReference type="PANTHER" id="PTHR42820:SF1">
    <property type="entry name" value="SHORT-CHAIN DEHYDROGENASE_REDUCTASE FAMILY PROTEIN"/>
    <property type="match status" value="1"/>
</dbReference>
<gene>
    <name evidence="2" type="ORF">Sps_04118</name>
</gene>
<dbReference type="SUPFAM" id="SSF51735">
    <property type="entry name" value="NAD(P)-binding Rossmann-fold domains"/>
    <property type="match status" value="1"/>
</dbReference>
<dbReference type="EMBL" id="CP014782">
    <property type="protein sequence ID" value="AQS39224.1"/>
    <property type="molecule type" value="Genomic_DNA"/>
</dbReference>
<proteinExistence type="inferred from homology"/>
<reference evidence="2 3" key="1">
    <citation type="submission" date="2016-03" db="EMBL/GenBank/DDBJ databases">
        <title>Complete genome sequence of Shewanella psychrophila WP2, a deep sea bacterium isolated from west Pacific sediment.</title>
        <authorList>
            <person name="Xu G."/>
            <person name="Jian H."/>
        </authorList>
    </citation>
    <scope>NUCLEOTIDE SEQUENCE [LARGE SCALE GENOMIC DNA]</scope>
    <source>
        <strain evidence="2 3">WP2</strain>
    </source>
</reference>
<dbReference type="InterPro" id="IPR036291">
    <property type="entry name" value="NAD(P)-bd_dom_sf"/>
</dbReference>
<dbReference type="PRINTS" id="PR00081">
    <property type="entry name" value="GDHRDH"/>
</dbReference>
<dbReference type="FunFam" id="3.40.50.720:FF:000084">
    <property type="entry name" value="Short-chain dehydrogenase reductase"/>
    <property type="match status" value="1"/>
</dbReference>
<dbReference type="Proteomes" id="UP000189545">
    <property type="component" value="Chromosome"/>
</dbReference>
<dbReference type="Pfam" id="PF13561">
    <property type="entry name" value="adh_short_C2"/>
    <property type="match status" value="1"/>
</dbReference>
<protein>
    <submittedName>
        <fullName evidence="2">Uncharacterized protein</fullName>
    </submittedName>
</protein>
<dbReference type="RefSeq" id="WP_077754167.1">
    <property type="nucleotide sequence ID" value="NZ_CP014782.1"/>
</dbReference>
<dbReference type="AlphaFoldDB" id="A0A1S6HUR0"/>
<name>A0A1S6HUR0_9GAMM</name>
<dbReference type="PRINTS" id="PR00080">
    <property type="entry name" value="SDRFAMILY"/>
</dbReference>
<dbReference type="STRING" id="225848.Sps_04118"/>
<sequence length="248" mass="26116">MLLKNKIAIITGAASGIGLETVKLFLEEGANVVAGDIMSSMALSELVEKDERLVFHLVDVTVKDDHNKLIELAVSSFGGLDICFNNAGIIGDTETPGAEQTMESFDKVMNVNVRGVALAMNAQIKFFQSSGHKSPAIINTASVAGKIAMANSAPYITSKHAVVGLTKAYAIDYASAGIRINMVAPGVIATPMVSEVDEDKVEAILAAHPIGRIGLPSEISELVVFLASDRATFINGAYYNVDGGYLAL</sequence>
<dbReference type="InterPro" id="IPR002347">
    <property type="entry name" value="SDR_fam"/>
</dbReference>
<keyword evidence="3" id="KW-1185">Reference proteome</keyword>
<dbReference type="KEGG" id="spsw:Sps_04118"/>
<dbReference type="Gene3D" id="3.40.50.720">
    <property type="entry name" value="NAD(P)-binding Rossmann-like Domain"/>
    <property type="match status" value="1"/>
</dbReference>
<dbReference type="CDD" id="cd05233">
    <property type="entry name" value="SDR_c"/>
    <property type="match status" value="1"/>
</dbReference>
<evidence type="ECO:0000313" key="2">
    <source>
        <dbReference type="EMBL" id="AQS39224.1"/>
    </source>
</evidence>
<evidence type="ECO:0000313" key="3">
    <source>
        <dbReference type="Proteomes" id="UP000189545"/>
    </source>
</evidence>
<comment type="similarity">
    <text evidence="1">Belongs to the short-chain dehydrogenases/reductases (SDR) family.</text>
</comment>